<feature type="compositionally biased region" description="Acidic residues" evidence="3">
    <location>
        <begin position="650"/>
        <end position="665"/>
    </location>
</feature>
<dbReference type="PANTHER" id="PTHR22870">
    <property type="entry name" value="REGULATOR OF CHROMOSOME CONDENSATION"/>
    <property type="match status" value="1"/>
</dbReference>
<feature type="repeat" description="RCC1" evidence="2">
    <location>
        <begin position="215"/>
        <end position="264"/>
    </location>
</feature>
<feature type="compositionally biased region" description="Basic and acidic residues" evidence="3">
    <location>
        <begin position="611"/>
        <end position="620"/>
    </location>
</feature>
<accession>A0A814H6Y8</accession>
<dbReference type="PRINTS" id="PR00633">
    <property type="entry name" value="RCCNDNSATION"/>
</dbReference>
<dbReference type="EMBL" id="CAJNOM010000082">
    <property type="protein sequence ID" value="CAF1005702.1"/>
    <property type="molecule type" value="Genomic_DNA"/>
</dbReference>
<dbReference type="Proteomes" id="UP000663832">
    <property type="component" value="Unassembled WGS sequence"/>
</dbReference>
<dbReference type="Pfam" id="PF25390">
    <property type="entry name" value="WD40_RLD"/>
    <property type="match status" value="1"/>
</dbReference>
<name>A0A814H6Y8_9BILA</name>
<comment type="caution">
    <text evidence="5">The sequence shown here is derived from an EMBL/GenBank/DDBJ whole genome shotgun (WGS) entry which is preliminary data.</text>
</comment>
<protein>
    <recommendedName>
        <fullName evidence="4">RCC1-like domain-containing protein</fullName>
    </recommendedName>
</protein>
<feature type="compositionally biased region" description="Polar residues" evidence="3">
    <location>
        <begin position="625"/>
        <end position="635"/>
    </location>
</feature>
<feature type="compositionally biased region" description="Basic and acidic residues" evidence="3">
    <location>
        <begin position="540"/>
        <end position="558"/>
    </location>
</feature>
<dbReference type="PROSITE" id="PS50012">
    <property type="entry name" value="RCC1_3"/>
    <property type="match status" value="6"/>
</dbReference>
<feature type="compositionally biased region" description="Basic and acidic residues" evidence="3">
    <location>
        <begin position="574"/>
        <end position="603"/>
    </location>
</feature>
<feature type="repeat" description="RCC1" evidence="2">
    <location>
        <begin position="52"/>
        <end position="107"/>
    </location>
</feature>
<gene>
    <name evidence="5" type="ORF">QVE165_LOCUS15181</name>
</gene>
<feature type="domain" description="RCC1-like" evidence="4">
    <location>
        <begin position="31"/>
        <end position="364"/>
    </location>
</feature>
<feature type="compositionally biased region" description="Polar residues" evidence="3">
    <location>
        <begin position="455"/>
        <end position="482"/>
    </location>
</feature>
<dbReference type="SUPFAM" id="SSF50985">
    <property type="entry name" value="RCC1/BLIP-II"/>
    <property type="match status" value="1"/>
</dbReference>
<dbReference type="PROSITE" id="PS00626">
    <property type="entry name" value="RCC1_2"/>
    <property type="match status" value="2"/>
</dbReference>
<feature type="compositionally biased region" description="Basic and acidic residues" evidence="3">
    <location>
        <begin position="369"/>
        <end position="378"/>
    </location>
</feature>
<dbReference type="PANTHER" id="PTHR22870:SF440">
    <property type="entry name" value="RETINITIS PIGMENTOSA GTPASE REGULATOR B-RELATED"/>
    <property type="match status" value="1"/>
</dbReference>
<evidence type="ECO:0000313" key="6">
    <source>
        <dbReference type="Proteomes" id="UP000663832"/>
    </source>
</evidence>
<feature type="repeat" description="RCC1" evidence="2">
    <location>
        <begin position="265"/>
        <end position="316"/>
    </location>
</feature>
<evidence type="ECO:0000256" key="1">
    <source>
        <dbReference type="ARBA" id="ARBA00022737"/>
    </source>
</evidence>
<dbReference type="InterPro" id="IPR058923">
    <property type="entry name" value="RCC1-like_dom"/>
</dbReference>
<dbReference type="InterPro" id="IPR000408">
    <property type="entry name" value="Reg_chr_condens"/>
</dbReference>
<keyword evidence="1" id="KW-0677">Repeat</keyword>
<feature type="repeat" description="RCC1" evidence="2">
    <location>
        <begin position="108"/>
        <end position="163"/>
    </location>
</feature>
<evidence type="ECO:0000256" key="3">
    <source>
        <dbReference type="SAM" id="MobiDB-lite"/>
    </source>
</evidence>
<feature type="compositionally biased region" description="Pro residues" evidence="3">
    <location>
        <begin position="763"/>
        <end position="777"/>
    </location>
</feature>
<feature type="repeat" description="RCC1" evidence="2">
    <location>
        <begin position="317"/>
        <end position="368"/>
    </location>
</feature>
<feature type="compositionally biased region" description="Polar residues" evidence="3">
    <location>
        <begin position="722"/>
        <end position="739"/>
    </location>
</feature>
<keyword evidence="6" id="KW-1185">Reference proteome</keyword>
<sequence>MANSENDNDAAQVYLLGKTYLANNQGQFYIRNDPIVQMASGDRHTLIITESGRAFAFGDNGSGQLGLGHTNNVEKVSCIKSLKFGDTGERVILAACGRESSLVATNRGSIYAFGSNNRSQLGIESKDTTMIHAQPSKIEHFRGKINWKQISMGAEHACALTEDGLVYVWGSNEDGQCGQPRKNDTIKIPRELRVEYQVVAISCGYYHTALVSSDGRLFLFGNNDDRQLGRSVPDQFVGPVEVSLPDKVKAVACGNQHTVVLTEKGDVYTCGHGDRGQLGLGHKVHSAETFEFVPGLPKRLTAVAAGEAHTIILGSRGDIYVCGDGKHGKLGSQTHSNEFEPCLIDKFKSYNVLKVVCGGCQTIVLAQKKTTDQKKSSGSEDDISNATLSVTQRPKSVARNLRNEKITNRSSTFGDSLDATIQHAKPLRSQNHLRVEADDDDDKSDKELSESLKSATFNQTHTLTNGRFKPTQSPSLNRTTLRSIDDDSKPLKTGVLDRTARLNKDTDDLNKTNNRLPALDKSPLRNTRFDQSSPQTLSKKKSDSDEDKPPIRNTRFDKSNQQILKKKKSESDEDKSSSEEQPSKSFTKKSDRSSPPLRNDRKPSPITRRKNISESDEDKKVKRSSPPTKTPMSETLNRKSRQPPRRNIEDSEDEEDDDDDNDNDEDNPRLSNRHSNKPPPTAARRSSLPPQARAGAPNSSSRDGNQTIGSKPSDAARGSFRSPATKTLAKPTTNNSNADTSKKETPPAQQPGFFSRIFGAKSTPPPPPPPPPQPPAAAPSTTNSNSRTCLIM</sequence>
<feature type="compositionally biased region" description="Polar residues" evidence="3">
    <location>
        <begin position="780"/>
        <end position="792"/>
    </location>
</feature>
<dbReference type="InterPro" id="IPR051210">
    <property type="entry name" value="Ub_ligase/GEF_domain"/>
</dbReference>
<feature type="region of interest" description="Disordered" evidence="3">
    <location>
        <begin position="369"/>
        <end position="792"/>
    </location>
</feature>
<dbReference type="Gene3D" id="2.130.10.30">
    <property type="entry name" value="Regulator of chromosome condensation 1/beta-lactamase-inhibitor protein II"/>
    <property type="match status" value="1"/>
</dbReference>
<proteinExistence type="predicted"/>
<feature type="compositionally biased region" description="Basic and acidic residues" evidence="3">
    <location>
        <begin position="498"/>
        <end position="510"/>
    </location>
</feature>
<organism evidence="5 6">
    <name type="scientific">Adineta steineri</name>
    <dbReference type="NCBI Taxonomy" id="433720"/>
    <lineage>
        <taxon>Eukaryota</taxon>
        <taxon>Metazoa</taxon>
        <taxon>Spiralia</taxon>
        <taxon>Gnathifera</taxon>
        <taxon>Rotifera</taxon>
        <taxon>Eurotatoria</taxon>
        <taxon>Bdelloidea</taxon>
        <taxon>Adinetida</taxon>
        <taxon>Adinetidae</taxon>
        <taxon>Adineta</taxon>
    </lineage>
</organism>
<feature type="repeat" description="RCC1" evidence="2">
    <location>
        <begin position="164"/>
        <end position="214"/>
    </location>
</feature>
<evidence type="ECO:0000259" key="4">
    <source>
        <dbReference type="Pfam" id="PF25390"/>
    </source>
</evidence>
<feature type="compositionally biased region" description="Polar residues" evidence="3">
    <location>
        <begin position="384"/>
        <end position="394"/>
    </location>
</feature>
<dbReference type="AlphaFoldDB" id="A0A814H6Y8"/>
<evidence type="ECO:0000313" key="5">
    <source>
        <dbReference type="EMBL" id="CAF1005702.1"/>
    </source>
</evidence>
<reference evidence="5" key="1">
    <citation type="submission" date="2021-02" db="EMBL/GenBank/DDBJ databases">
        <authorList>
            <person name="Nowell W R."/>
        </authorList>
    </citation>
    <scope>NUCLEOTIDE SEQUENCE</scope>
</reference>
<evidence type="ECO:0000256" key="2">
    <source>
        <dbReference type="PROSITE-ProRule" id="PRU00235"/>
    </source>
</evidence>
<dbReference type="OrthoDB" id="10253607at2759"/>
<dbReference type="InterPro" id="IPR009091">
    <property type="entry name" value="RCC1/BLIP-II"/>
</dbReference>
<feature type="compositionally biased region" description="Polar residues" evidence="3">
    <location>
        <begin position="697"/>
        <end position="710"/>
    </location>
</feature>